<keyword evidence="11 15" id="KW-0560">Oxidoreductase</keyword>
<evidence type="ECO:0000256" key="6">
    <source>
        <dbReference type="ARBA" id="ARBA00022490"/>
    </source>
</evidence>
<keyword evidence="21" id="KW-1185">Reference proteome</keyword>
<keyword evidence="9 15" id="KW-0521">NADP</keyword>
<dbReference type="Proteomes" id="UP001255856">
    <property type="component" value="Unassembled WGS sequence"/>
</dbReference>
<dbReference type="Pfam" id="PF14748">
    <property type="entry name" value="P5CR_dimer"/>
    <property type="match status" value="1"/>
</dbReference>
<evidence type="ECO:0000256" key="11">
    <source>
        <dbReference type="ARBA" id="ARBA00023002"/>
    </source>
</evidence>
<dbReference type="InterPro" id="IPR036291">
    <property type="entry name" value="NAD(P)-bd_dom_sf"/>
</dbReference>
<evidence type="ECO:0000256" key="12">
    <source>
        <dbReference type="ARBA" id="ARBA00023274"/>
    </source>
</evidence>
<dbReference type="GO" id="GO:0003735">
    <property type="term" value="F:structural constituent of ribosome"/>
    <property type="evidence" value="ECO:0007669"/>
    <property type="project" value="InterPro"/>
</dbReference>
<dbReference type="PANTHER" id="PTHR11645:SF0">
    <property type="entry name" value="PYRROLINE-5-CARBOXYLATE REDUCTASE 3"/>
    <property type="match status" value="1"/>
</dbReference>
<dbReference type="Gene3D" id="1.10.3730.10">
    <property type="entry name" value="ProC C-terminal domain-like"/>
    <property type="match status" value="1"/>
</dbReference>
<dbReference type="PANTHER" id="PTHR11645">
    <property type="entry name" value="PYRROLINE-5-CARBOXYLATE REDUCTASE"/>
    <property type="match status" value="1"/>
</dbReference>
<dbReference type="AlphaFoldDB" id="A0AAD9MIU7"/>
<dbReference type="InterPro" id="IPR037121">
    <property type="entry name" value="Ribosomal_bL25_C"/>
</dbReference>
<feature type="domain" description="Pyrroline-5-carboxylate reductase catalytic N-terminal" evidence="17">
    <location>
        <begin position="209"/>
        <end position="309"/>
    </location>
</feature>
<evidence type="ECO:0000313" key="21">
    <source>
        <dbReference type="Proteomes" id="UP001255856"/>
    </source>
</evidence>
<dbReference type="Pfam" id="PF01386">
    <property type="entry name" value="Ribosomal_L25p"/>
    <property type="match status" value="1"/>
</dbReference>
<dbReference type="GO" id="GO:1990904">
    <property type="term" value="C:ribonucleoprotein complex"/>
    <property type="evidence" value="ECO:0007669"/>
    <property type="project" value="UniProtKB-KW"/>
</dbReference>
<dbReference type="CDD" id="cd00495">
    <property type="entry name" value="Ribosomal_L25_TL5_CTC"/>
    <property type="match status" value="1"/>
</dbReference>
<dbReference type="GO" id="GO:0006412">
    <property type="term" value="P:translation"/>
    <property type="evidence" value="ECO:0007669"/>
    <property type="project" value="InterPro"/>
</dbReference>
<dbReference type="InterPro" id="IPR053790">
    <property type="entry name" value="P5CR-like_CS"/>
</dbReference>
<dbReference type="InterPro" id="IPR011035">
    <property type="entry name" value="Ribosomal_bL25/Gln-tRNA_synth"/>
</dbReference>
<evidence type="ECO:0000259" key="18">
    <source>
        <dbReference type="Pfam" id="PF14693"/>
    </source>
</evidence>
<evidence type="ECO:0000256" key="4">
    <source>
        <dbReference type="ARBA" id="ARBA00012855"/>
    </source>
</evidence>
<evidence type="ECO:0000256" key="7">
    <source>
        <dbReference type="ARBA" id="ARBA00022605"/>
    </source>
</evidence>
<comment type="catalytic activity">
    <reaction evidence="13">
        <text>L-proline + NAD(+) = (S)-1-pyrroline-5-carboxylate + NADH + 2 H(+)</text>
        <dbReference type="Rhea" id="RHEA:14105"/>
        <dbReference type="ChEBI" id="CHEBI:15378"/>
        <dbReference type="ChEBI" id="CHEBI:17388"/>
        <dbReference type="ChEBI" id="CHEBI:57540"/>
        <dbReference type="ChEBI" id="CHEBI:57945"/>
        <dbReference type="ChEBI" id="CHEBI:60039"/>
        <dbReference type="EC" id="1.5.1.2"/>
    </reaction>
</comment>
<proteinExistence type="inferred from homology"/>
<comment type="similarity">
    <text evidence="3 15">Belongs to the pyrroline-5-carboxylate reductase family.</text>
</comment>
<keyword evidence="12" id="KW-0687">Ribonucleoprotein</keyword>
<dbReference type="InterPro" id="IPR020057">
    <property type="entry name" value="Ribosomal_bL25_b-dom"/>
</dbReference>
<dbReference type="InterPro" id="IPR020056">
    <property type="entry name" value="Rbsml_bL25/Gln-tRNA_synth_N"/>
</dbReference>
<evidence type="ECO:0000259" key="19">
    <source>
        <dbReference type="Pfam" id="PF14748"/>
    </source>
</evidence>
<dbReference type="GO" id="GO:0004735">
    <property type="term" value="F:pyrroline-5-carboxylate reductase activity"/>
    <property type="evidence" value="ECO:0007669"/>
    <property type="project" value="UniProtKB-EC"/>
</dbReference>
<keyword evidence="10" id="KW-0689">Ribosomal protein</keyword>
<dbReference type="HAMAP" id="MF_01925">
    <property type="entry name" value="P5C_reductase"/>
    <property type="match status" value="1"/>
</dbReference>
<comment type="pathway">
    <text evidence="2 15">Amino-acid biosynthesis; L-proline biosynthesis; L-proline from L-glutamate 5-semialdehyde: step 1/1.</text>
</comment>
<dbReference type="Pfam" id="PF03807">
    <property type="entry name" value="F420_oxidored"/>
    <property type="match status" value="1"/>
</dbReference>
<evidence type="ECO:0000256" key="3">
    <source>
        <dbReference type="ARBA" id="ARBA00005525"/>
    </source>
</evidence>
<protein>
    <recommendedName>
        <fullName evidence="5 15">Pyrroline-5-carboxylate reductase</fullName>
        <ecNumber evidence="4 15">1.5.1.2</ecNumber>
    </recommendedName>
</protein>
<dbReference type="Gene3D" id="3.40.50.720">
    <property type="entry name" value="NAD(P)-binding Rossmann-like Domain"/>
    <property type="match status" value="1"/>
</dbReference>
<evidence type="ECO:0000259" key="17">
    <source>
        <dbReference type="Pfam" id="PF03807"/>
    </source>
</evidence>
<dbReference type="Gene3D" id="2.170.120.20">
    <property type="entry name" value="Ribosomal protein L25, beta domain"/>
    <property type="match status" value="1"/>
</dbReference>
<dbReference type="GO" id="GO:0055129">
    <property type="term" value="P:L-proline biosynthetic process"/>
    <property type="evidence" value="ECO:0007669"/>
    <property type="project" value="TreeGrafter"/>
</dbReference>
<evidence type="ECO:0000256" key="15">
    <source>
        <dbReference type="RuleBase" id="RU003903"/>
    </source>
</evidence>
<evidence type="ECO:0000256" key="13">
    <source>
        <dbReference type="ARBA" id="ARBA00050547"/>
    </source>
</evidence>
<evidence type="ECO:0000256" key="1">
    <source>
        <dbReference type="ARBA" id="ARBA00004496"/>
    </source>
</evidence>
<evidence type="ECO:0000256" key="8">
    <source>
        <dbReference type="ARBA" id="ARBA00022650"/>
    </source>
</evidence>
<dbReference type="InterPro" id="IPR029036">
    <property type="entry name" value="P5CR_dimer"/>
</dbReference>
<accession>A0AAD9MIU7</accession>
<dbReference type="HAMAP" id="MF_01334">
    <property type="entry name" value="Ribosomal_bL25_CTC"/>
    <property type="match status" value="1"/>
</dbReference>
<evidence type="ECO:0000256" key="9">
    <source>
        <dbReference type="ARBA" id="ARBA00022857"/>
    </source>
</evidence>
<name>A0AAD9MIU7_PROWI</name>
<dbReference type="Gene3D" id="2.40.240.10">
    <property type="entry name" value="Ribosomal Protein L25, Chain P"/>
    <property type="match status" value="1"/>
</dbReference>
<dbReference type="SUPFAM" id="SSF51735">
    <property type="entry name" value="NAD(P)-binding Rossmann-fold domains"/>
    <property type="match status" value="1"/>
</dbReference>
<dbReference type="InterPro" id="IPR008927">
    <property type="entry name" value="6-PGluconate_DH-like_C_sf"/>
</dbReference>
<dbReference type="SUPFAM" id="SSF50715">
    <property type="entry name" value="Ribosomal protein L25-like"/>
    <property type="match status" value="1"/>
</dbReference>
<comment type="subcellular location">
    <subcellularLocation>
        <location evidence="1">Cytoplasm</location>
    </subcellularLocation>
</comment>
<comment type="catalytic activity">
    <reaction evidence="14 15">
        <text>L-proline + NADP(+) = (S)-1-pyrroline-5-carboxylate + NADPH + 2 H(+)</text>
        <dbReference type="Rhea" id="RHEA:14109"/>
        <dbReference type="ChEBI" id="CHEBI:15378"/>
        <dbReference type="ChEBI" id="CHEBI:17388"/>
        <dbReference type="ChEBI" id="CHEBI:57783"/>
        <dbReference type="ChEBI" id="CHEBI:58349"/>
        <dbReference type="ChEBI" id="CHEBI:60039"/>
        <dbReference type="EC" id="1.5.1.2"/>
    </reaction>
</comment>
<evidence type="ECO:0000256" key="2">
    <source>
        <dbReference type="ARBA" id="ARBA00005205"/>
    </source>
</evidence>
<gene>
    <name evidence="20" type="ORF">QBZ16_000538</name>
</gene>
<reference evidence="20" key="1">
    <citation type="submission" date="2021-01" db="EMBL/GenBank/DDBJ databases">
        <authorList>
            <person name="Eckstrom K.M.E."/>
        </authorList>
    </citation>
    <scope>NUCLEOTIDE SEQUENCE</scope>
    <source>
        <strain evidence="20">UVCC 0001</strain>
    </source>
</reference>
<comment type="caution">
    <text evidence="20">The sequence shown here is derived from an EMBL/GenBank/DDBJ whole genome shotgun (WGS) entry which is preliminary data.</text>
</comment>
<dbReference type="Pfam" id="PF14693">
    <property type="entry name" value="Ribosomal_TL5_C"/>
    <property type="match status" value="1"/>
</dbReference>
<dbReference type="InterPro" id="IPR029751">
    <property type="entry name" value="Ribosomal_L25_dom"/>
</dbReference>
<dbReference type="InterPro" id="IPR028939">
    <property type="entry name" value="P5C_Rdtase_cat_N"/>
</dbReference>
<keyword evidence="8 15" id="KW-0641">Proline biosynthesis</keyword>
<feature type="domain" description="Large ribosomal subunit protein bL25 beta" evidence="18">
    <location>
        <begin position="118"/>
        <end position="192"/>
    </location>
</feature>
<dbReference type="FunFam" id="1.10.3730.10:FF:000001">
    <property type="entry name" value="Pyrroline-5-carboxylate reductase"/>
    <property type="match status" value="1"/>
</dbReference>
<feature type="domain" description="Pyrroline-5-carboxylate reductase dimerisation" evidence="19">
    <location>
        <begin position="372"/>
        <end position="483"/>
    </location>
</feature>
<dbReference type="FunFam" id="3.40.50.720:FF:000190">
    <property type="entry name" value="Pyrroline-5-carboxylate reductase"/>
    <property type="match status" value="1"/>
</dbReference>
<keyword evidence="6" id="KW-0963">Cytoplasm</keyword>
<dbReference type="GO" id="GO:0005840">
    <property type="term" value="C:ribosome"/>
    <property type="evidence" value="ECO:0007669"/>
    <property type="project" value="UniProtKB-KW"/>
</dbReference>
<evidence type="ECO:0000259" key="16">
    <source>
        <dbReference type="Pfam" id="PF01386"/>
    </source>
</evidence>
<evidence type="ECO:0000256" key="10">
    <source>
        <dbReference type="ARBA" id="ARBA00022980"/>
    </source>
</evidence>
<dbReference type="GO" id="GO:0008097">
    <property type="term" value="F:5S rRNA binding"/>
    <property type="evidence" value="ECO:0007669"/>
    <property type="project" value="InterPro"/>
</dbReference>
<sequence length="490" mass="50541">MRSPSGPAATPLTAELRTGSGKGVSQLLRKAGRVPGTIFSLPGEQELLVSFPAKDIATQISKLGRVGWACHVFEVEVKGAEGEAAKTVRALGRQVHVRADTDEIENVTLIDCPEERTVKLAVPLKTFGEELCPGLKAGGRINRIAREVRVLAPGDNIPASFELDVSTLAVGDKLHFSDLKLPEGVQLVEDPAVSLNEDVDLSYGVNEDIGFIGAGQMGEAMIRGFLESGVSHPSRLSASVRSTVRAREIAELGVGRVYRDAVTAGGAEALARDASVIILGVKPQGLPDVLRALAPHVGPEHLVVSIAAGVRLRALERALGAGVRVARVMPNTPMLVGQGASAYALGAAATEHDEEVVRALLSGVGLAVRVDEGQMDAVTGVSGSGPAYAYMVIEAMADGGVAAGLPRAKALALAAKTVAGAAAMVLNQQPDGELDLVHPGVLRDRVASPGGTTIAAIASLERSGLRAAMIDAVLAAADRSSQLGGGKDDK</sequence>
<dbReference type="SUPFAM" id="SSF48179">
    <property type="entry name" value="6-phosphogluconate dehydrogenase C-terminal domain-like"/>
    <property type="match status" value="1"/>
</dbReference>
<dbReference type="PROSITE" id="PS00521">
    <property type="entry name" value="P5CR"/>
    <property type="match status" value="1"/>
</dbReference>
<organism evidence="20 21">
    <name type="scientific">Prototheca wickerhamii</name>
    <dbReference type="NCBI Taxonomy" id="3111"/>
    <lineage>
        <taxon>Eukaryota</taxon>
        <taxon>Viridiplantae</taxon>
        <taxon>Chlorophyta</taxon>
        <taxon>core chlorophytes</taxon>
        <taxon>Trebouxiophyceae</taxon>
        <taxon>Chlorellales</taxon>
        <taxon>Chlorellaceae</taxon>
        <taxon>Prototheca</taxon>
    </lineage>
</organism>
<dbReference type="EC" id="1.5.1.2" evidence="4 15"/>
<evidence type="ECO:0000256" key="14">
    <source>
        <dbReference type="ARBA" id="ARBA00052690"/>
    </source>
</evidence>
<evidence type="ECO:0000313" key="20">
    <source>
        <dbReference type="EMBL" id="KAK2080684.1"/>
    </source>
</evidence>
<dbReference type="InterPro" id="IPR000304">
    <property type="entry name" value="Pyrroline-COOH_reductase"/>
</dbReference>
<dbReference type="EMBL" id="JASFZW010000001">
    <property type="protein sequence ID" value="KAK2080684.1"/>
    <property type="molecule type" value="Genomic_DNA"/>
</dbReference>
<evidence type="ECO:0000256" key="5">
    <source>
        <dbReference type="ARBA" id="ARBA00021413"/>
    </source>
</evidence>
<dbReference type="NCBIfam" id="TIGR00731">
    <property type="entry name" value="bL25_bact_ctc"/>
    <property type="match status" value="1"/>
</dbReference>
<dbReference type="GO" id="GO:0005737">
    <property type="term" value="C:cytoplasm"/>
    <property type="evidence" value="ECO:0007669"/>
    <property type="project" value="UniProtKB-SubCell"/>
</dbReference>
<dbReference type="NCBIfam" id="TIGR00112">
    <property type="entry name" value="proC"/>
    <property type="match status" value="1"/>
</dbReference>
<feature type="domain" description="Large ribosomal subunit protein bL25 L25" evidence="16">
    <location>
        <begin position="12"/>
        <end position="108"/>
    </location>
</feature>
<keyword evidence="7 15" id="KW-0028">Amino-acid biosynthesis</keyword>
<dbReference type="InterPro" id="IPR001021">
    <property type="entry name" value="Ribosomal_bL25_long"/>
</dbReference>